<evidence type="ECO:0000256" key="1">
    <source>
        <dbReference type="SAM" id="MobiDB-lite"/>
    </source>
</evidence>
<keyword evidence="2" id="KW-0472">Membrane</keyword>
<feature type="transmembrane region" description="Helical" evidence="2">
    <location>
        <begin position="812"/>
        <end position="838"/>
    </location>
</feature>
<gene>
    <name evidence="4" type="ORF">IAC52_02630</name>
</gene>
<evidence type="ECO:0000256" key="3">
    <source>
        <dbReference type="SAM" id="SignalP"/>
    </source>
</evidence>
<dbReference type="EMBL" id="DVMV01000018">
    <property type="protein sequence ID" value="HIU45175.1"/>
    <property type="molecule type" value="Genomic_DNA"/>
</dbReference>
<accession>A0A9D1LNJ1</accession>
<organism evidence="4 5">
    <name type="scientific">Candidatus Alloenteromonas pullicola</name>
    <dbReference type="NCBI Taxonomy" id="2840784"/>
    <lineage>
        <taxon>Bacteria</taxon>
        <taxon>Bacillati</taxon>
        <taxon>Bacillota</taxon>
        <taxon>Bacillota incertae sedis</taxon>
        <taxon>Candidatus Alloenteromonas</taxon>
    </lineage>
</organism>
<feature type="region of interest" description="Disordered" evidence="1">
    <location>
        <begin position="784"/>
        <end position="810"/>
    </location>
</feature>
<proteinExistence type="predicted"/>
<protein>
    <submittedName>
        <fullName evidence="4">Uncharacterized protein</fullName>
    </submittedName>
</protein>
<feature type="signal peptide" evidence="3">
    <location>
        <begin position="1"/>
        <end position="19"/>
    </location>
</feature>
<evidence type="ECO:0000313" key="5">
    <source>
        <dbReference type="Proteomes" id="UP000824070"/>
    </source>
</evidence>
<dbReference type="AlphaFoldDB" id="A0A9D1LNJ1"/>
<comment type="caution">
    <text evidence="4">The sequence shown here is derived from an EMBL/GenBank/DDBJ whole genome shotgun (WGS) entry which is preliminary data.</text>
</comment>
<evidence type="ECO:0000313" key="4">
    <source>
        <dbReference type="EMBL" id="HIU45175.1"/>
    </source>
</evidence>
<reference evidence="4" key="2">
    <citation type="journal article" date="2021" name="PeerJ">
        <title>Extensive microbial diversity within the chicken gut microbiome revealed by metagenomics and culture.</title>
        <authorList>
            <person name="Gilroy R."/>
            <person name="Ravi A."/>
            <person name="Getino M."/>
            <person name="Pursley I."/>
            <person name="Horton D.L."/>
            <person name="Alikhan N.F."/>
            <person name="Baker D."/>
            <person name="Gharbi K."/>
            <person name="Hall N."/>
            <person name="Watson M."/>
            <person name="Adriaenssens E.M."/>
            <person name="Foster-Nyarko E."/>
            <person name="Jarju S."/>
            <person name="Secka A."/>
            <person name="Antonio M."/>
            <person name="Oren A."/>
            <person name="Chaudhuri R.R."/>
            <person name="La Ragione R."/>
            <person name="Hildebrand F."/>
            <person name="Pallen M.J."/>
        </authorList>
    </citation>
    <scope>NUCLEOTIDE SEQUENCE</scope>
    <source>
        <strain evidence="4">ChiGjej1B1-22543</strain>
    </source>
</reference>
<dbReference type="Gene3D" id="2.60.40.10">
    <property type="entry name" value="Immunoglobulins"/>
    <property type="match status" value="1"/>
</dbReference>
<name>A0A9D1LNJ1_9FIRM</name>
<keyword evidence="2" id="KW-0812">Transmembrane</keyword>
<dbReference type="InterPro" id="IPR014756">
    <property type="entry name" value="Ig_E-set"/>
</dbReference>
<dbReference type="Proteomes" id="UP000824070">
    <property type="component" value="Unassembled WGS sequence"/>
</dbReference>
<evidence type="ECO:0000256" key="2">
    <source>
        <dbReference type="SAM" id="Phobius"/>
    </source>
</evidence>
<dbReference type="SUPFAM" id="SSF81296">
    <property type="entry name" value="E set domains"/>
    <property type="match status" value="1"/>
</dbReference>
<feature type="chain" id="PRO_5038887493" evidence="3">
    <location>
        <begin position="20"/>
        <end position="844"/>
    </location>
</feature>
<sequence>MKKSFVILPVLLGSFALLSGECNTRASAESNLEIDIASPLNLPGETIEWPAIGTVDEASSMRSIWNSTNFGFKRLDDTRVAVTGTSGWGNRCDYGPKTFGRARFEVSLDLTDFTRGDCLGLSFGPQGIYNGEAAQGLCMDIVKYSFEERPNDYMVCLNTGAGAGHNETIDGWGDKSETWLDSYSGVVVTAENNILNIGWTVTGDSVEIYANDYKATFPVDTLFKNLSEEFCVNFCSGYQSGERHFIVNHCMDADDMAYYNQETGPYYEAKSNVEVFVDTVSKVTLNSVQDFIDAYSLTEDIDLSSLYDYDEVYLRRTFDPAVEALQSAAVEKFGNATYIELLRYYVNQLGDLTADLSDDATLLSALSKVDMVNTINQTIAGLTLTGEEQTDVDAINAAFNEDYAEVQQAAGSRYSDIVNGVIEQMNNATTLEEVREAEIAYNTISTTFRGYMDESAVAALEESLNAAREAFSNKFGSVSEDSGFISGESVRVVETEDSIGLTAWGSISSADDQGSGLLYTREALDLIDLSVDYTIDNFGQYAISIMAEPTFFSSADDESIQNFKGFVFLIRDLNETQASVEPYLIDGTCNRFFDGQLSQTQLVIQKSGAIKFEMSLRQVNTSGIVENYLEFSFNGAKYETPLVREFDVLGAFPNGKGYFGIGSQNGDYTNPMSMTLNKINGNNATADSLLNADISYAPTASAESFDFTLGGTNNLIIGVDPKLQTGLKFYVDGTQLTANEHYTYQRNTTLTLKASYLNTLSAGEHVLKLESAKGSSEITLNIVKADVEEPDTDTSDSGTTNPDKPGDNGGGLGAGAIAGIAVGSVAVVAAIGVGAYFISKKRKK</sequence>
<keyword evidence="2" id="KW-1133">Transmembrane helix</keyword>
<reference evidence="4" key="1">
    <citation type="submission" date="2020-10" db="EMBL/GenBank/DDBJ databases">
        <authorList>
            <person name="Gilroy R."/>
        </authorList>
    </citation>
    <scope>NUCLEOTIDE SEQUENCE</scope>
    <source>
        <strain evidence="4">ChiGjej1B1-22543</strain>
    </source>
</reference>
<dbReference type="InterPro" id="IPR013783">
    <property type="entry name" value="Ig-like_fold"/>
</dbReference>
<keyword evidence="3" id="KW-0732">Signal</keyword>